<evidence type="ECO:0000313" key="3">
    <source>
        <dbReference type="Proteomes" id="UP000198211"/>
    </source>
</evidence>
<sequence length="157" mass="17574">MPISKWFRGQQRSRTSSSGLDPTGIWSFTETTIKQKTRRSKTVTERPRRSQAQGSGFRAICAMVGIRASEDFVAESTPSETPVEFQRSTMHQINTRRRFTDCGSSYYRPSGVGWRDSRASSIYGAIPMGYYGLGEPHQTIPFAPVSIPSIIFIDCPP</sequence>
<dbReference type="Proteomes" id="UP000198211">
    <property type="component" value="Unassembled WGS sequence"/>
</dbReference>
<reference evidence="3" key="1">
    <citation type="submission" date="2017-03" db="EMBL/GenBank/DDBJ databases">
        <title>Phytopthora megakarya and P. palmivora, two closely related causual agents of cacao black pod achieved similar genome size and gene model numbers by different mechanisms.</title>
        <authorList>
            <person name="Ali S."/>
            <person name="Shao J."/>
            <person name="Larry D.J."/>
            <person name="Kronmiller B."/>
            <person name="Shen D."/>
            <person name="Strem M.D."/>
            <person name="Melnick R.L."/>
            <person name="Guiltinan M.J."/>
            <person name="Tyler B.M."/>
            <person name="Meinhardt L.W."/>
            <person name="Bailey B.A."/>
        </authorList>
    </citation>
    <scope>NUCLEOTIDE SEQUENCE [LARGE SCALE GENOMIC DNA]</scope>
    <source>
        <strain evidence="3">zdho120</strain>
    </source>
</reference>
<accession>A0A225WXL7</accession>
<evidence type="ECO:0000313" key="2">
    <source>
        <dbReference type="EMBL" id="OWZ21798.1"/>
    </source>
</evidence>
<evidence type="ECO:0000256" key="1">
    <source>
        <dbReference type="SAM" id="MobiDB-lite"/>
    </source>
</evidence>
<feature type="region of interest" description="Disordered" evidence="1">
    <location>
        <begin position="1"/>
        <end position="24"/>
    </location>
</feature>
<feature type="region of interest" description="Disordered" evidence="1">
    <location>
        <begin position="36"/>
        <end position="55"/>
    </location>
</feature>
<name>A0A225WXL7_9STRA</name>
<proteinExistence type="predicted"/>
<keyword evidence="3" id="KW-1185">Reference proteome</keyword>
<gene>
    <name evidence="2" type="ORF">PHMEG_0003601</name>
</gene>
<protein>
    <submittedName>
        <fullName evidence="2">Uncharacterized protein</fullName>
    </submittedName>
</protein>
<organism evidence="2 3">
    <name type="scientific">Phytophthora megakarya</name>
    <dbReference type="NCBI Taxonomy" id="4795"/>
    <lineage>
        <taxon>Eukaryota</taxon>
        <taxon>Sar</taxon>
        <taxon>Stramenopiles</taxon>
        <taxon>Oomycota</taxon>
        <taxon>Peronosporomycetes</taxon>
        <taxon>Peronosporales</taxon>
        <taxon>Peronosporaceae</taxon>
        <taxon>Phytophthora</taxon>
    </lineage>
</organism>
<dbReference type="AlphaFoldDB" id="A0A225WXL7"/>
<feature type="compositionally biased region" description="Low complexity" evidence="1">
    <location>
        <begin position="8"/>
        <end position="19"/>
    </location>
</feature>
<dbReference type="EMBL" id="NBNE01000188">
    <property type="protein sequence ID" value="OWZ21798.1"/>
    <property type="molecule type" value="Genomic_DNA"/>
</dbReference>
<comment type="caution">
    <text evidence="2">The sequence shown here is derived from an EMBL/GenBank/DDBJ whole genome shotgun (WGS) entry which is preliminary data.</text>
</comment>